<name>A0A0E3WU99_9EURY</name>
<keyword evidence="4" id="KW-1185">Reference proteome</keyword>
<feature type="coiled-coil region" evidence="1">
    <location>
        <begin position="37"/>
        <end position="78"/>
    </location>
</feature>
<dbReference type="AlphaFoldDB" id="A0A0E3WU99"/>
<evidence type="ECO:0000256" key="1">
    <source>
        <dbReference type="SAM" id="Coils"/>
    </source>
</evidence>
<gene>
    <name evidence="3" type="ORF">MSHOH_1132</name>
</gene>
<accession>A0A0E3WU99</accession>
<proteinExistence type="predicted"/>
<sequence length="288" mass="33019">MNSLKELGVKGLKELKASDLKGLIFKPKTANINTKDMKDLTKSREEIRKKIRKLLKEKKEIEARIEKARKSETEKTEEISEFPWREEISSPLPEKVRLKMSEAPEFKHESLNMIESEVSEVKVGGLEIVIRGIIEKSEDKKPEDKKPEDMIEKIDNSKEMTIRSETEKKEEKDSKSKAEEQREDKTLQEKEEKIKNVYPFSAGRVNENTVSSGNSSSILTDKGRNENKNNPSVNLFGNDLIEELLNSDDLNSEEEQGFMKYLEEPEVGELITDLKSVKALLVRIEHAG</sequence>
<dbReference type="RefSeq" id="WP_048138115.1">
    <property type="nucleotide sequence ID" value="NZ_CP009516.1"/>
</dbReference>
<feature type="region of interest" description="Disordered" evidence="2">
    <location>
        <begin position="204"/>
        <end position="234"/>
    </location>
</feature>
<feature type="compositionally biased region" description="Polar residues" evidence="2">
    <location>
        <begin position="206"/>
        <end position="219"/>
    </location>
</feature>
<keyword evidence="1" id="KW-0175">Coiled coil</keyword>
<evidence type="ECO:0000256" key="2">
    <source>
        <dbReference type="SAM" id="MobiDB-lite"/>
    </source>
</evidence>
<reference evidence="3 4" key="1">
    <citation type="submission" date="2014-07" db="EMBL/GenBank/DDBJ databases">
        <title>Methanogenic archaea and the global carbon cycle.</title>
        <authorList>
            <person name="Henriksen J.R."/>
            <person name="Luke J."/>
            <person name="Reinhart S."/>
            <person name="Benedict M.N."/>
            <person name="Youngblut N.D."/>
            <person name="Metcalf M.E."/>
            <person name="Whitaker R.J."/>
            <person name="Metcalf W.W."/>
        </authorList>
    </citation>
    <scope>NUCLEOTIDE SEQUENCE [LARGE SCALE GENOMIC DNA]</scope>
    <source>
        <strain evidence="3 4">HB-1</strain>
    </source>
</reference>
<dbReference type="HOGENOM" id="CLU_920133_0_0_2"/>
<protein>
    <submittedName>
        <fullName evidence="3">Uncharacterized protein</fullName>
    </submittedName>
</protein>
<dbReference type="OrthoDB" id="137796at2157"/>
<dbReference type="EMBL" id="CP009516">
    <property type="protein sequence ID" value="AKB77615.1"/>
    <property type="molecule type" value="Genomic_DNA"/>
</dbReference>
<organism evidence="3 4">
    <name type="scientific">Methanosarcina horonobensis HB-1 = JCM 15518</name>
    <dbReference type="NCBI Taxonomy" id="1434110"/>
    <lineage>
        <taxon>Archaea</taxon>
        <taxon>Methanobacteriati</taxon>
        <taxon>Methanobacteriota</taxon>
        <taxon>Stenosarchaea group</taxon>
        <taxon>Methanomicrobia</taxon>
        <taxon>Methanosarcinales</taxon>
        <taxon>Methanosarcinaceae</taxon>
        <taxon>Methanosarcina</taxon>
    </lineage>
</organism>
<dbReference type="STRING" id="1434110.MSHOH_1132"/>
<dbReference type="GeneID" id="24830299"/>
<evidence type="ECO:0000313" key="3">
    <source>
        <dbReference type="EMBL" id="AKB77615.1"/>
    </source>
</evidence>
<feature type="region of interest" description="Disordered" evidence="2">
    <location>
        <begin position="133"/>
        <end position="192"/>
    </location>
</feature>
<evidence type="ECO:0000313" key="4">
    <source>
        <dbReference type="Proteomes" id="UP000033101"/>
    </source>
</evidence>
<dbReference type="PATRIC" id="fig|1434110.4.peg.1411"/>
<dbReference type="Proteomes" id="UP000033101">
    <property type="component" value="Chromosome"/>
</dbReference>
<dbReference type="KEGG" id="mhor:MSHOH_1132"/>